<dbReference type="PATRIC" id="fig|280871.6.peg.5312"/>
<accession>A0A0D1JNQ0</accession>
<organism evidence="2 3">
    <name type="scientific">Mycolicibacterium llatzerense</name>
    <dbReference type="NCBI Taxonomy" id="280871"/>
    <lineage>
        <taxon>Bacteria</taxon>
        <taxon>Bacillati</taxon>
        <taxon>Actinomycetota</taxon>
        <taxon>Actinomycetes</taxon>
        <taxon>Mycobacteriales</taxon>
        <taxon>Mycobacteriaceae</taxon>
        <taxon>Mycolicibacterium</taxon>
    </lineage>
</organism>
<gene>
    <name evidence="2" type="ORF">TL10_25615</name>
</gene>
<protein>
    <submittedName>
        <fullName evidence="2">Uncharacterized protein</fullName>
    </submittedName>
</protein>
<dbReference type="RefSeq" id="WP_043987865.1">
    <property type="nucleotide sequence ID" value="NZ_JXST01000049.1"/>
</dbReference>
<dbReference type="OrthoDB" id="3654095at2"/>
<dbReference type="Proteomes" id="UP000032221">
    <property type="component" value="Unassembled WGS sequence"/>
</dbReference>
<reference evidence="2 3" key="1">
    <citation type="submission" date="2015-01" db="EMBL/GenBank/DDBJ databases">
        <title>Genome sequence of Mycobacterium llatzerense and Mycobacterium immunogenum recovered from brain abscess.</title>
        <authorList>
            <person name="Greninger A.L."/>
            <person name="Langelier C."/>
            <person name="Cunningham G."/>
            <person name="Chiu C.Y."/>
            <person name="Miller S."/>
        </authorList>
    </citation>
    <scope>NUCLEOTIDE SEQUENCE [LARGE SCALE GENOMIC DNA]</scope>
    <source>
        <strain evidence="2 3">CLUC14</strain>
    </source>
</reference>
<comment type="caution">
    <text evidence="2">The sequence shown here is derived from an EMBL/GenBank/DDBJ whole genome shotgun (WGS) entry which is preliminary data.</text>
</comment>
<sequence>MTVTAAHPSVAPESPERVWKTLAPLISAPGRRSMRLYNPATGKFSDTADLTKTLPTRPAALYPFTRKGLRTALLYLDFDDKRGDRAQVDADMATAAEWITRCGGKVVSDHSPSGGHLLCPLAIGTTASFAELKNIARLLAARLPTLDSNPNTTDPQYACLSAPGTPAKNGGYRQLDGTLADAVEAFATRSEPSLLPRLYELLGAVKPRPIDPAEPDAPTQAGTVAIDAYCTGTGDDQRLAPAYVRNDPIDPEITDFAVHGVIANGQRQWDSPSEARMAVICAAIARGHSRASIAELMAPGGPWQHGLGQAFARYQHRAGNALDRDFTKALTWLCTNTLKYRHPQHKGKNSPGGTAGSGENRTGPWGPAELRRWLSTAMEWADYEYAGKRYRWTVHAVLQTLAWHALTAGELINGVWVVGVGGRNLSLGAGLLSPDAVWRVLRDLRDRPGAPLILTRQAVNGDADYYALTTPHGIASDPARAEQVRIEPVHDGWWVAGHHLRRVYELVAYYGLTNRADILAAARVSATAGDESLTALEILGLITRTGRGTVAPGATTLDSLAAAHDTDSVRQERIARYRAQRDQWQAWLADRDQSRADAEMNKITRAMPPEDPEVDRTFWAAALAHGPPAENDIEAERQALDLVAEILGGRIVASR</sequence>
<evidence type="ECO:0000313" key="3">
    <source>
        <dbReference type="Proteomes" id="UP000032221"/>
    </source>
</evidence>
<keyword evidence="3" id="KW-1185">Reference proteome</keyword>
<name>A0A0D1JNQ0_9MYCO</name>
<dbReference type="AlphaFoldDB" id="A0A0D1JNQ0"/>
<evidence type="ECO:0000313" key="2">
    <source>
        <dbReference type="EMBL" id="KIU14239.1"/>
    </source>
</evidence>
<dbReference type="EMBL" id="JXST01000049">
    <property type="protein sequence ID" value="KIU14239.1"/>
    <property type="molecule type" value="Genomic_DNA"/>
</dbReference>
<feature type="region of interest" description="Disordered" evidence="1">
    <location>
        <begin position="342"/>
        <end position="364"/>
    </location>
</feature>
<evidence type="ECO:0000256" key="1">
    <source>
        <dbReference type="SAM" id="MobiDB-lite"/>
    </source>
</evidence>
<proteinExistence type="predicted"/>